<reference evidence="5 6" key="2">
    <citation type="journal article" date="2011" name="J. Bacteriol.">
        <title>Genome Sequence of Kosmotoga olearia Strain TBF 19.5.1, a Thermophilic Bacterium with a Wide Growth Temperature Range, Isolated from the Troll B Oil Platform in the North Sea.</title>
        <authorList>
            <person name="Swithers K.S."/>
            <person name="Dipippo J.L."/>
            <person name="Bruce D.C."/>
            <person name="Detter C."/>
            <person name="Tapia R."/>
            <person name="Han S."/>
            <person name="Goodwin L.A."/>
            <person name="Han J."/>
            <person name="Woyke T."/>
            <person name="Pitluck S."/>
            <person name="Pennacchio L."/>
            <person name="Nolan M."/>
            <person name="Mikhailova N."/>
            <person name="Land M.L."/>
            <person name="Nesbo C.L."/>
            <person name="Gogarten J.P."/>
            <person name="Noll K.M."/>
        </authorList>
    </citation>
    <scope>NUCLEOTIDE SEQUENCE [LARGE SCALE GENOMIC DNA]</scope>
    <source>
        <strain evidence="6">ATCC BAA-1733 / DSM 21960 / TBF 19.5.1</strain>
    </source>
</reference>
<organism evidence="5 6">
    <name type="scientific">Kosmotoga olearia (strain ATCC BAA-1733 / DSM 21960 / TBF 19.5.1)</name>
    <dbReference type="NCBI Taxonomy" id="521045"/>
    <lineage>
        <taxon>Bacteria</taxon>
        <taxon>Thermotogati</taxon>
        <taxon>Thermotogota</taxon>
        <taxon>Thermotogae</taxon>
        <taxon>Kosmotogales</taxon>
        <taxon>Kosmotogaceae</taxon>
        <taxon>Kosmotoga</taxon>
    </lineage>
</organism>
<dbReference type="eggNOG" id="COG1609">
    <property type="taxonomic scope" value="Bacteria"/>
</dbReference>
<keyword evidence="3" id="KW-0804">Transcription</keyword>
<dbReference type="GO" id="GO:0000976">
    <property type="term" value="F:transcription cis-regulatory region binding"/>
    <property type="evidence" value="ECO:0007669"/>
    <property type="project" value="TreeGrafter"/>
</dbReference>
<dbReference type="PROSITE" id="PS50949">
    <property type="entry name" value="HTH_GNTR"/>
    <property type="match status" value="1"/>
</dbReference>
<dbReference type="InterPro" id="IPR028082">
    <property type="entry name" value="Peripla_BP_I"/>
</dbReference>
<dbReference type="PANTHER" id="PTHR30146:SF24">
    <property type="entry name" value="XYLOSE OPERON REGULATORY PROTEIN"/>
    <property type="match status" value="1"/>
</dbReference>
<evidence type="ECO:0000313" key="5">
    <source>
        <dbReference type="EMBL" id="ACR79207.1"/>
    </source>
</evidence>
<keyword evidence="6" id="KW-1185">Reference proteome</keyword>
<dbReference type="Gene3D" id="3.40.50.2300">
    <property type="match status" value="2"/>
</dbReference>
<evidence type="ECO:0000259" key="4">
    <source>
        <dbReference type="PROSITE" id="PS50949"/>
    </source>
</evidence>
<dbReference type="EMBL" id="CP001634">
    <property type="protein sequence ID" value="ACR79207.1"/>
    <property type="molecule type" value="Genomic_DNA"/>
</dbReference>
<dbReference type="SUPFAM" id="SSF46785">
    <property type="entry name" value="Winged helix' DNA-binding domain"/>
    <property type="match status" value="1"/>
</dbReference>
<evidence type="ECO:0000256" key="1">
    <source>
        <dbReference type="ARBA" id="ARBA00023015"/>
    </source>
</evidence>
<evidence type="ECO:0000313" key="6">
    <source>
        <dbReference type="Proteomes" id="UP000002382"/>
    </source>
</evidence>
<dbReference type="InterPro" id="IPR000524">
    <property type="entry name" value="Tscrpt_reg_HTH_GntR"/>
</dbReference>
<dbReference type="SMART" id="SM00345">
    <property type="entry name" value="HTH_GNTR"/>
    <property type="match status" value="1"/>
</dbReference>
<dbReference type="CDD" id="cd07377">
    <property type="entry name" value="WHTH_GntR"/>
    <property type="match status" value="1"/>
</dbReference>
<dbReference type="OrthoDB" id="47944at2"/>
<reference evidence="5 6" key="1">
    <citation type="submission" date="2009-06" db="EMBL/GenBank/DDBJ databases">
        <title>Complete sequence of Thermotogales bacterium TBF 19.5.1.</title>
        <authorList>
            <consortium name="US DOE Joint Genome Institute"/>
            <person name="Lucas S."/>
            <person name="Copeland A."/>
            <person name="Lapidus A."/>
            <person name="Glavina del Rio T."/>
            <person name="Tice H."/>
            <person name="Bruce D."/>
            <person name="Goodwin L."/>
            <person name="Pitluck S."/>
            <person name="Chertkov O."/>
            <person name="Brettin T."/>
            <person name="Detter J.C."/>
            <person name="Han C."/>
            <person name="Schmutz J."/>
            <person name="Larimer F."/>
            <person name="Land M."/>
            <person name="Hauser L."/>
            <person name="Kyrpides N."/>
            <person name="Ovchinnikova G."/>
            <person name="Noll K."/>
        </authorList>
    </citation>
    <scope>NUCLEOTIDE SEQUENCE [LARGE SCALE GENOMIC DNA]</scope>
    <source>
        <strain evidence="6">ATCC BAA-1733 / DSM 21960 / TBF 19.5.1</strain>
    </source>
</reference>
<dbReference type="InterPro" id="IPR046335">
    <property type="entry name" value="LacI/GalR-like_sensor"/>
</dbReference>
<dbReference type="Gene3D" id="1.10.10.10">
    <property type="entry name" value="Winged helix-like DNA-binding domain superfamily/Winged helix DNA-binding domain"/>
    <property type="match status" value="1"/>
</dbReference>
<protein>
    <submittedName>
        <fullName evidence="5">Transcriptional regulator, GntR family with LacI sensor</fullName>
    </submittedName>
</protein>
<dbReference type="PANTHER" id="PTHR30146">
    <property type="entry name" value="LACI-RELATED TRANSCRIPTIONAL REPRESSOR"/>
    <property type="match status" value="1"/>
</dbReference>
<dbReference type="STRING" id="521045.Kole_0484"/>
<keyword evidence="2" id="KW-0238">DNA-binding</keyword>
<dbReference type="Pfam" id="PF00392">
    <property type="entry name" value="GntR"/>
    <property type="match status" value="1"/>
</dbReference>
<evidence type="ECO:0000256" key="3">
    <source>
        <dbReference type="ARBA" id="ARBA00023163"/>
    </source>
</evidence>
<sequence>MTPKAPYKLIIDFLREELKTKYSPGDKIPSENELAKMFGVSRLTARKAVEKLTDEGLLVRIPGIGTFVSEISKLAKNKVTYVGVAIGNVADVRGEAMVSKIVKTLRDFSVHAIFVDIGKSYSEDFEKKLSRLLDENVSGLIISPIKNLEESHTFKKFIEKKLPIVFIDRTISGFEEIPFVESNNYHGGYLLGEHLKNVHDSKKAIFVTEEGMDIFSVKERYNGFKNAFEKHVDVLFVEDIEDMRDKFIKTIKEGKYDSIFFCHDLLALSGITSLMMNGIRIPEDIRVVGFDDRIISKYTFPHITTVRQNFSEMGKVAALFMVKLLKGEKIPRAEHIPVKLVIRESCGCSTK</sequence>
<dbReference type="Pfam" id="PF13377">
    <property type="entry name" value="Peripla_BP_3"/>
    <property type="match status" value="1"/>
</dbReference>
<dbReference type="Proteomes" id="UP000002382">
    <property type="component" value="Chromosome"/>
</dbReference>
<dbReference type="KEGG" id="kol:Kole_0484"/>
<proteinExistence type="predicted"/>
<dbReference type="SUPFAM" id="SSF53822">
    <property type="entry name" value="Periplasmic binding protein-like I"/>
    <property type="match status" value="1"/>
</dbReference>
<dbReference type="InterPro" id="IPR036388">
    <property type="entry name" value="WH-like_DNA-bd_sf"/>
</dbReference>
<dbReference type="GO" id="GO:0003700">
    <property type="term" value="F:DNA-binding transcription factor activity"/>
    <property type="evidence" value="ECO:0007669"/>
    <property type="project" value="InterPro"/>
</dbReference>
<evidence type="ECO:0000256" key="2">
    <source>
        <dbReference type="ARBA" id="ARBA00023125"/>
    </source>
</evidence>
<dbReference type="PRINTS" id="PR00035">
    <property type="entry name" value="HTHGNTR"/>
</dbReference>
<dbReference type="RefSeq" id="WP_012744994.1">
    <property type="nucleotide sequence ID" value="NC_012785.1"/>
</dbReference>
<dbReference type="HOGENOM" id="CLU_037628_15_0_0"/>
<name>C5CEA3_KOSOT</name>
<dbReference type="AlphaFoldDB" id="C5CEA3"/>
<keyword evidence="1" id="KW-0805">Transcription regulation</keyword>
<feature type="domain" description="HTH gntR-type" evidence="4">
    <location>
        <begin position="4"/>
        <end position="71"/>
    </location>
</feature>
<accession>C5CEA3</accession>
<gene>
    <name evidence="5" type="ordered locus">Kole_0484</name>
</gene>
<dbReference type="InterPro" id="IPR036390">
    <property type="entry name" value="WH_DNA-bd_sf"/>
</dbReference>